<dbReference type="InterPro" id="IPR035906">
    <property type="entry name" value="MetI-like_sf"/>
</dbReference>
<feature type="transmembrane region" description="Helical" evidence="7">
    <location>
        <begin position="78"/>
        <end position="96"/>
    </location>
</feature>
<keyword evidence="4 7" id="KW-0812">Transmembrane</keyword>
<keyword evidence="6 7" id="KW-0472">Membrane</keyword>
<gene>
    <name evidence="9" type="ORF">UFOPK1811_00610</name>
    <name evidence="10" type="ORF">UFOPK2659_00359</name>
    <name evidence="11" type="ORF">UFOPK2922_00686</name>
    <name evidence="12" type="ORF">UFOPK3306_00577</name>
</gene>
<reference evidence="10" key="1">
    <citation type="submission" date="2020-05" db="EMBL/GenBank/DDBJ databases">
        <authorList>
            <person name="Chiriac C."/>
            <person name="Salcher M."/>
            <person name="Ghai R."/>
            <person name="Kavagutti S V."/>
        </authorList>
    </citation>
    <scope>NUCLEOTIDE SEQUENCE</scope>
</reference>
<feature type="transmembrane region" description="Helical" evidence="7">
    <location>
        <begin position="264"/>
        <end position="288"/>
    </location>
</feature>
<evidence type="ECO:0000256" key="5">
    <source>
        <dbReference type="ARBA" id="ARBA00022989"/>
    </source>
</evidence>
<dbReference type="CDD" id="cd06261">
    <property type="entry name" value="TM_PBP2"/>
    <property type="match status" value="2"/>
</dbReference>
<keyword evidence="3" id="KW-1003">Cell membrane</keyword>
<dbReference type="EMBL" id="CAFBLI010000031">
    <property type="protein sequence ID" value="CAB4864026.1"/>
    <property type="molecule type" value="Genomic_DNA"/>
</dbReference>
<dbReference type="PANTHER" id="PTHR43227:SF11">
    <property type="entry name" value="BLL4140 PROTEIN"/>
    <property type="match status" value="1"/>
</dbReference>
<feature type="transmembrane region" description="Helical" evidence="7">
    <location>
        <begin position="342"/>
        <end position="362"/>
    </location>
</feature>
<dbReference type="Gene3D" id="1.10.3720.10">
    <property type="entry name" value="MetI-like"/>
    <property type="match status" value="2"/>
</dbReference>
<dbReference type="EMBL" id="CAEZUJ010000017">
    <property type="protein sequence ID" value="CAB4598191.1"/>
    <property type="molecule type" value="Genomic_DNA"/>
</dbReference>
<evidence type="ECO:0000256" key="3">
    <source>
        <dbReference type="ARBA" id="ARBA00022475"/>
    </source>
</evidence>
<feature type="transmembrane region" description="Helical" evidence="7">
    <location>
        <begin position="465"/>
        <end position="485"/>
    </location>
</feature>
<evidence type="ECO:0000313" key="11">
    <source>
        <dbReference type="EMBL" id="CAB4776422.1"/>
    </source>
</evidence>
<dbReference type="InterPro" id="IPR050809">
    <property type="entry name" value="UgpAE/MalFG_permease"/>
</dbReference>
<feature type="domain" description="ABC transmembrane type-1" evidence="8">
    <location>
        <begin position="72"/>
        <end position="284"/>
    </location>
</feature>
<feature type="transmembrane region" description="Helical" evidence="7">
    <location>
        <begin position="526"/>
        <end position="544"/>
    </location>
</feature>
<evidence type="ECO:0000256" key="1">
    <source>
        <dbReference type="ARBA" id="ARBA00004651"/>
    </source>
</evidence>
<dbReference type="GO" id="GO:0055085">
    <property type="term" value="P:transmembrane transport"/>
    <property type="evidence" value="ECO:0007669"/>
    <property type="project" value="InterPro"/>
</dbReference>
<feature type="domain" description="ABC transmembrane type-1" evidence="8">
    <location>
        <begin position="397"/>
        <end position="588"/>
    </location>
</feature>
<feature type="transmembrane region" description="Helical" evidence="7">
    <location>
        <begin position="108"/>
        <end position="131"/>
    </location>
</feature>
<feature type="transmembrane region" description="Helical" evidence="7">
    <location>
        <begin position="437"/>
        <end position="459"/>
    </location>
</feature>
<proteinExistence type="predicted"/>
<feature type="transmembrane region" description="Helical" evidence="7">
    <location>
        <begin position="21"/>
        <end position="47"/>
    </location>
</feature>
<dbReference type="PROSITE" id="PS50928">
    <property type="entry name" value="ABC_TM1"/>
    <property type="match status" value="2"/>
</dbReference>
<dbReference type="SUPFAM" id="SSF161098">
    <property type="entry name" value="MetI-like"/>
    <property type="match status" value="2"/>
</dbReference>
<evidence type="ECO:0000313" key="9">
    <source>
        <dbReference type="EMBL" id="CAB4598191.1"/>
    </source>
</evidence>
<dbReference type="GO" id="GO:0005886">
    <property type="term" value="C:plasma membrane"/>
    <property type="evidence" value="ECO:0007669"/>
    <property type="project" value="UniProtKB-SubCell"/>
</dbReference>
<dbReference type="InterPro" id="IPR000515">
    <property type="entry name" value="MetI-like"/>
</dbReference>
<evidence type="ECO:0000256" key="7">
    <source>
        <dbReference type="SAM" id="Phobius"/>
    </source>
</evidence>
<accession>A0A6J6QYY3</accession>
<evidence type="ECO:0000256" key="4">
    <source>
        <dbReference type="ARBA" id="ARBA00022692"/>
    </source>
</evidence>
<comment type="subcellular location">
    <subcellularLocation>
        <location evidence="1">Cell membrane</location>
        <topology evidence="1">Multi-pass membrane protein</topology>
    </subcellularLocation>
</comment>
<feature type="transmembrane region" description="Helical" evidence="7">
    <location>
        <begin position="401"/>
        <end position="425"/>
    </location>
</feature>
<feature type="transmembrane region" description="Helical" evidence="7">
    <location>
        <begin position="212"/>
        <end position="232"/>
    </location>
</feature>
<feature type="transmembrane region" description="Helical" evidence="7">
    <location>
        <begin position="569"/>
        <end position="588"/>
    </location>
</feature>
<evidence type="ECO:0000313" key="10">
    <source>
        <dbReference type="EMBL" id="CAB4716089.1"/>
    </source>
</evidence>
<protein>
    <submittedName>
        <fullName evidence="10">Unannotated protein</fullName>
    </submittedName>
</protein>
<name>A0A6J6QYY3_9ZZZZ</name>
<sequence>MLLTEKRNRIYLNIRNLVQGASYTVWAIGLMCLVFAYPLINVILLAFRRAGKFVGLDNYKALLSDSVFHDSLQNNLKLLLLVPIIISLALILAVIINERPKGWKFHRFSILIPFVLPIPVSAIAIAAIVAYRGGLNSFFEKVGLDFLVLDWLGQGNSAFFIIAFALIWREIGFCAILIFSRLGNIDNEIVEASELDGAGWWRRLQYAILPQISGVLITILVLEIITVFFYTFEWVYVLTRGGPAGTTMVVDLYIFQQAVAFRSIGIATAASSSILILLGLSFLGSRFLRRMLSERKSKAQRHLYIADNSLVAKSNIKKTFKQENPFVTKFVNLINLVVRQGVMWSFSFLFILPLYFIIVNAFKSKSDYGDSPWSIPMHPTIASFKEAFSRGEIATWFRNSVVVSFGAVFLITISAVLATYYVSTAPKRFSKFFRKSFIPLIAIPPIIMIIPLFVLFSNLGLVNTFSGAIIVFSGLLLPFSCYLLLGFFDTFPREIIEAASVDGANKFRTLLQVILPSAKPAIGTQFVINLLYVWNSLLIVLIFLQGDDRRTLSAGISIFQGRFFRDTPLVMAASLLVVLPMFLVYLFAQRSFRKGLMAGAIK</sequence>
<keyword evidence="5 7" id="KW-1133">Transmembrane helix</keyword>
<organism evidence="10">
    <name type="scientific">freshwater metagenome</name>
    <dbReference type="NCBI Taxonomy" id="449393"/>
    <lineage>
        <taxon>unclassified sequences</taxon>
        <taxon>metagenomes</taxon>
        <taxon>ecological metagenomes</taxon>
    </lineage>
</organism>
<dbReference type="AlphaFoldDB" id="A0A6J6QYY3"/>
<evidence type="ECO:0000313" key="12">
    <source>
        <dbReference type="EMBL" id="CAB4864026.1"/>
    </source>
</evidence>
<dbReference type="Pfam" id="PF00528">
    <property type="entry name" value="BPD_transp_1"/>
    <property type="match status" value="2"/>
</dbReference>
<keyword evidence="2" id="KW-0813">Transport</keyword>
<evidence type="ECO:0000256" key="6">
    <source>
        <dbReference type="ARBA" id="ARBA00023136"/>
    </source>
</evidence>
<dbReference type="EMBL" id="CAEZZS010000025">
    <property type="protein sequence ID" value="CAB4776422.1"/>
    <property type="molecule type" value="Genomic_DNA"/>
</dbReference>
<dbReference type="EMBL" id="CAEZYJ010000032">
    <property type="protein sequence ID" value="CAB4716089.1"/>
    <property type="molecule type" value="Genomic_DNA"/>
</dbReference>
<evidence type="ECO:0000259" key="8">
    <source>
        <dbReference type="PROSITE" id="PS50928"/>
    </source>
</evidence>
<evidence type="ECO:0000256" key="2">
    <source>
        <dbReference type="ARBA" id="ARBA00022448"/>
    </source>
</evidence>
<dbReference type="PANTHER" id="PTHR43227">
    <property type="entry name" value="BLL4140 PROTEIN"/>
    <property type="match status" value="1"/>
</dbReference>